<dbReference type="GeneID" id="96003548"/>
<dbReference type="RefSeq" id="XP_069232198.1">
    <property type="nucleotide sequence ID" value="XM_069370710.1"/>
</dbReference>
<reference evidence="1 2" key="1">
    <citation type="journal article" date="2020" name="Microbiol. Resour. Announc.">
        <title>Draft Genome Sequence of a Cladosporium Species Isolated from the Mesophotic Ascidian Didemnum maculosum.</title>
        <authorList>
            <person name="Gioti A."/>
            <person name="Siaperas R."/>
            <person name="Nikolaivits E."/>
            <person name="Le Goff G."/>
            <person name="Ouazzani J."/>
            <person name="Kotoulas G."/>
            <person name="Topakas E."/>
        </authorList>
    </citation>
    <scope>NUCLEOTIDE SEQUENCE [LARGE SCALE GENOMIC DNA]</scope>
    <source>
        <strain evidence="1 2">TM138-S3</strain>
    </source>
</reference>
<accession>A0AB34KWF7</accession>
<keyword evidence="2" id="KW-1185">Reference proteome</keyword>
<organism evidence="1 2">
    <name type="scientific">Cladosporium halotolerans</name>
    <dbReference type="NCBI Taxonomy" id="1052096"/>
    <lineage>
        <taxon>Eukaryota</taxon>
        <taxon>Fungi</taxon>
        <taxon>Dikarya</taxon>
        <taxon>Ascomycota</taxon>
        <taxon>Pezizomycotina</taxon>
        <taxon>Dothideomycetes</taxon>
        <taxon>Dothideomycetidae</taxon>
        <taxon>Cladosporiales</taxon>
        <taxon>Cladosporiaceae</taxon>
        <taxon>Cladosporium</taxon>
    </lineage>
</organism>
<dbReference type="AlphaFoldDB" id="A0AB34KWF7"/>
<evidence type="ECO:0000313" key="2">
    <source>
        <dbReference type="Proteomes" id="UP000803884"/>
    </source>
</evidence>
<protein>
    <submittedName>
        <fullName evidence="1">Uncharacterized protein</fullName>
    </submittedName>
</protein>
<comment type="caution">
    <text evidence="1">The sequence shown here is derived from an EMBL/GenBank/DDBJ whole genome shotgun (WGS) entry which is preliminary data.</text>
</comment>
<sequence length="635" mass="68595">MAQNPIASRLQTHLADLQANPTTVAIDSRLFEEADLVLPEQLSKPETFDFVQQLSSLLQTIQQNPAPAVNLLIRLLGPFAFSDVLAFDPPVDFATGLDVGFDAPEGVMLPFNRLMLALLDKASVSAGDAASVAAKPEVVLALVRLWLCSPDTGVATHASKVLLDLLRVDRELFDDLDQHVPTGGQGLVWKRVFGDRNVYGTLFEACGLKAKALKLSKKQRTLAQARLLEWLPAVASMSWSAVAKSHHADVEESFGLASGAGLLEFAALHMVDYVDDVLMYRCLIDFFAELLDVMLEKETPTPTVEASPALDYLTAKGLHERTTNIYLHSGEDSDIMGSMFLYGPSANYIATYASLYPKHFQASSMPKQVNDRLMNALTLSSSRWAHAESPKHDLHLLASLPRISVLPSAEGQAAWATSPLSLIPSKASNPDALYTLATIFHGPSKKIITFPPTSPLPDELSAQEELEAAAARALYMNYLANNPNFWNDITTHADTVALKDLALAAINCLHSVITANWSPKPSLTMPSAIIATPASGHLAILSPPALEYTLPYLIKPPQTFANLVGGRGDAESSAYKIAAAKWDALKALHGALITQVEQAPGQGFEDILATLSKRLAEGPLSREGEIGGRIDTIQL</sequence>
<proteinExistence type="predicted"/>
<evidence type="ECO:0000313" key="1">
    <source>
        <dbReference type="EMBL" id="KAL1589093.1"/>
    </source>
</evidence>
<gene>
    <name evidence="1" type="ORF">WHR41_02104</name>
</gene>
<dbReference type="EMBL" id="JAAQHG020000005">
    <property type="protein sequence ID" value="KAL1589093.1"/>
    <property type="molecule type" value="Genomic_DNA"/>
</dbReference>
<dbReference type="Proteomes" id="UP000803884">
    <property type="component" value="Unassembled WGS sequence"/>
</dbReference>
<name>A0AB34KWF7_9PEZI</name>